<organism evidence="2 3">
    <name type="scientific">Bacillus thuringiensis serovar mexicanensis</name>
    <dbReference type="NCBI Taxonomy" id="180868"/>
    <lineage>
        <taxon>Bacteria</taxon>
        <taxon>Bacillati</taxon>
        <taxon>Bacillota</taxon>
        <taxon>Bacilli</taxon>
        <taxon>Bacillales</taxon>
        <taxon>Bacillaceae</taxon>
        <taxon>Bacillus</taxon>
        <taxon>Bacillus cereus group</taxon>
    </lineage>
</organism>
<comment type="caution">
    <text evidence="2">The sequence shown here is derived from an EMBL/GenBank/DDBJ whole genome shotgun (WGS) entry which is preliminary data.</text>
</comment>
<feature type="transmembrane region" description="Helical" evidence="1">
    <location>
        <begin position="50"/>
        <end position="71"/>
    </location>
</feature>
<proteinExistence type="predicted"/>
<dbReference type="Proteomes" id="UP000195152">
    <property type="component" value="Unassembled WGS sequence"/>
</dbReference>
<reference evidence="2 3" key="1">
    <citation type="submission" date="2016-10" db="EMBL/GenBank/DDBJ databases">
        <title>Comparative genomics of Bacillus thuringiensis reveals a path to pathogens against multiple invertebrate hosts.</title>
        <authorList>
            <person name="Zheng J."/>
            <person name="Gao Q."/>
            <person name="Liu H."/>
            <person name="Peng D."/>
            <person name="Ruan L."/>
            <person name="Sun M."/>
        </authorList>
    </citation>
    <scope>NUCLEOTIDE SEQUENCE [LARGE SCALE GENOMIC DNA]</scope>
    <source>
        <strain evidence="2">BGSC 4AC1</strain>
    </source>
</reference>
<name>A0A242WBW8_BACTU</name>
<dbReference type="EMBL" id="NFCF01000063">
    <property type="protein sequence ID" value="OTW50869.1"/>
    <property type="molecule type" value="Genomic_DNA"/>
</dbReference>
<keyword evidence="1" id="KW-0472">Membrane</keyword>
<feature type="transmembrane region" description="Helical" evidence="1">
    <location>
        <begin position="77"/>
        <end position="93"/>
    </location>
</feature>
<gene>
    <name evidence="2" type="ORF">BK699_10010</name>
</gene>
<sequence>MIMDLLSNQTVLFRIVALSCLVFLLISYGVNRNMKSKREQQTFFQRHKKVGEVITYVSLFLTPIILLSWSIYTKDRGQFLILITMLFFTFYEIKYRKKENA</sequence>
<evidence type="ECO:0000256" key="1">
    <source>
        <dbReference type="SAM" id="Phobius"/>
    </source>
</evidence>
<protein>
    <submittedName>
        <fullName evidence="2">Uncharacterized protein</fullName>
    </submittedName>
</protein>
<keyword evidence="1" id="KW-1133">Transmembrane helix</keyword>
<accession>A0A242WBW8</accession>
<evidence type="ECO:0000313" key="2">
    <source>
        <dbReference type="EMBL" id="OTW50869.1"/>
    </source>
</evidence>
<dbReference type="AlphaFoldDB" id="A0A242WBW8"/>
<feature type="transmembrane region" description="Helical" evidence="1">
    <location>
        <begin position="12"/>
        <end position="30"/>
    </location>
</feature>
<keyword evidence="1" id="KW-0812">Transmembrane</keyword>
<evidence type="ECO:0000313" key="3">
    <source>
        <dbReference type="Proteomes" id="UP000195152"/>
    </source>
</evidence>